<dbReference type="Gene3D" id="3.40.50.1820">
    <property type="entry name" value="alpha/beta hydrolase"/>
    <property type="match status" value="1"/>
</dbReference>
<keyword evidence="6 11" id="KW-0732">Signal</keyword>
<evidence type="ECO:0000256" key="8">
    <source>
        <dbReference type="ARBA" id="ARBA00022963"/>
    </source>
</evidence>
<keyword evidence="7" id="KW-0378">Hydrolase</keyword>
<dbReference type="NCBIfam" id="NF047351">
    <property type="entry name" value="lipase_YSIRK_Sa"/>
    <property type="match status" value="1"/>
</dbReference>
<feature type="compositionally biased region" description="Polar residues" evidence="10">
    <location>
        <begin position="44"/>
        <end position="74"/>
    </location>
</feature>
<keyword evidence="5" id="KW-0964">Secreted</keyword>
<evidence type="ECO:0000256" key="9">
    <source>
        <dbReference type="ARBA" id="ARBA00023098"/>
    </source>
</evidence>
<feature type="compositionally biased region" description="Basic and acidic residues" evidence="10">
    <location>
        <begin position="184"/>
        <end position="206"/>
    </location>
</feature>
<feature type="signal peptide" evidence="11">
    <location>
        <begin position="1"/>
        <end position="35"/>
    </location>
</feature>
<gene>
    <name evidence="14" type="ORF">BUZ01_05685</name>
</gene>
<feature type="compositionally biased region" description="Basic and acidic residues" evidence="10">
    <location>
        <begin position="75"/>
        <end position="91"/>
    </location>
</feature>
<evidence type="ECO:0000256" key="7">
    <source>
        <dbReference type="ARBA" id="ARBA00022801"/>
    </source>
</evidence>
<feature type="compositionally biased region" description="Basic and acidic residues" evidence="10">
    <location>
        <begin position="221"/>
        <end position="243"/>
    </location>
</feature>
<feature type="compositionally biased region" description="Basic and acidic residues" evidence="10">
    <location>
        <begin position="332"/>
        <end position="353"/>
    </location>
</feature>
<dbReference type="RefSeq" id="WP_119624465.1">
    <property type="nucleotide sequence ID" value="NZ_QXRZ01000003.1"/>
</dbReference>
<dbReference type="PANTHER" id="PTHR34043">
    <property type="entry name" value="ALPHA/BETA-HYDROLASES SUPERFAMILY PROTEIN"/>
    <property type="match status" value="1"/>
</dbReference>
<evidence type="ECO:0000256" key="3">
    <source>
        <dbReference type="ARBA" id="ARBA00010701"/>
    </source>
</evidence>
<dbReference type="InterPro" id="IPR056304">
    <property type="entry name" value="Lip-like_C"/>
</dbReference>
<evidence type="ECO:0000256" key="10">
    <source>
        <dbReference type="SAM" id="MobiDB-lite"/>
    </source>
</evidence>
<feature type="compositionally biased region" description="Basic and acidic residues" evidence="10">
    <location>
        <begin position="295"/>
        <end position="317"/>
    </location>
</feature>
<feature type="compositionally biased region" description="Polar residues" evidence="10">
    <location>
        <begin position="428"/>
        <end position="439"/>
    </location>
</feature>
<dbReference type="EMBL" id="QXRZ01000003">
    <property type="protein sequence ID" value="RIL43105.1"/>
    <property type="molecule type" value="Genomic_DNA"/>
</dbReference>
<feature type="compositionally biased region" description="Low complexity" evidence="10">
    <location>
        <begin position="355"/>
        <end position="365"/>
    </location>
</feature>
<evidence type="ECO:0000259" key="13">
    <source>
        <dbReference type="Pfam" id="PF24708"/>
    </source>
</evidence>
<dbReference type="PANTHER" id="PTHR34043:SF3">
    <property type="entry name" value="ALPHA_BETA-HYDROLASES SUPERFAMILY PROTEIN"/>
    <property type="match status" value="1"/>
</dbReference>
<name>A0A418HPH1_STAGA</name>
<protein>
    <recommendedName>
        <fullName evidence="4">triacylglycerol lipase</fullName>
        <ecNumber evidence="4">3.1.1.3</ecNumber>
    </recommendedName>
</protein>
<comment type="subcellular location">
    <subcellularLocation>
        <location evidence="2">Secreted</location>
    </subcellularLocation>
</comment>
<feature type="domain" description="YSIRK Gram-positive signal peptide" evidence="12">
    <location>
        <begin position="3"/>
        <end position="28"/>
    </location>
</feature>
<dbReference type="AlphaFoldDB" id="A0A418HPH1"/>
<evidence type="ECO:0000256" key="11">
    <source>
        <dbReference type="SAM" id="SignalP"/>
    </source>
</evidence>
<feature type="compositionally biased region" description="Basic and acidic residues" evidence="10">
    <location>
        <begin position="147"/>
        <end position="169"/>
    </location>
</feature>
<evidence type="ECO:0000256" key="4">
    <source>
        <dbReference type="ARBA" id="ARBA00013279"/>
    </source>
</evidence>
<dbReference type="Pfam" id="PF24708">
    <property type="entry name" value="Lip_C"/>
    <property type="match status" value="1"/>
</dbReference>
<proteinExistence type="inferred from homology"/>
<dbReference type="GO" id="GO:0016042">
    <property type="term" value="P:lipid catabolic process"/>
    <property type="evidence" value="ECO:0007669"/>
    <property type="project" value="UniProtKB-KW"/>
</dbReference>
<feature type="region of interest" description="Disordered" evidence="10">
    <location>
        <begin position="34"/>
        <end position="395"/>
    </location>
</feature>
<evidence type="ECO:0000256" key="5">
    <source>
        <dbReference type="ARBA" id="ARBA00022525"/>
    </source>
</evidence>
<dbReference type="Pfam" id="PF04650">
    <property type="entry name" value="YSIRK_signal"/>
    <property type="match status" value="1"/>
</dbReference>
<reference evidence="14 15" key="1">
    <citation type="journal article" date="2016" name="Front. Microbiol.">
        <title>Comprehensive Phylogenetic Analysis of Bovine Non-aureus Staphylococci Species Based on Whole-Genome Sequencing.</title>
        <authorList>
            <person name="Naushad S."/>
            <person name="Barkema H.W."/>
            <person name="Luby C."/>
            <person name="Condas L.A."/>
            <person name="Nobrega D.B."/>
            <person name="Carson D.A."/>
            <person name="De Buck J."/>
        </authorList>
    </citation>
    <scope>NUCLEOTIDE SEQUENCE [LARGE SCALE GENOMIC DNA]</scope>
    <source>
        <strain evidence="14 15">SNUC 1388</strain>
    </source>
</reference>
<evidence type="ECO:0000259" key="12">
    <source>
        <dbReference type="Pfam" id="PF04650"/>
    </source>
</evidence>
<feature type="compositionally biased region" description="Polar residues" evidence="10">
    <location>
        <begin position="94"/>
        <end position="106"/>
    </location>
</feature>
<feature type="compositionally biased region" description="Basic and acidic residues" evidence="10">
    <location>
        <begin position="258"/>
        <end position="280"/>
    </location>
</feature>
<feature type="compositionally biased region" description="Low complexity" evidence="10">
    <location>
        <begin position="464"/>
        <end position="477"/>
    </location>
</feature>
<organism evidence="14 15">
    <name type="scientific">Staphylococcus gallinarum</name>
    <dbReference type="NCBI Taxonomy" id="1293"/>
    <lineage>
        <taxon>Bacteria</taxon>
        <taxon>Bacillati</taxon>
        <taxon>Bacillota</taxon>
        <taxon>Bacilli</taxon>
        <taxon>Bacillales</taxon>
        <taxon>Staphylococcaceae</taxon>
        <taxon>Staphylococcus</taxon>
    </lineage>
</organism>
<dbReference type="NCBIfam" id="TIGR01168">
    <property type="entry name" value="YSIRK_signal"/>
    <property type="match status" value="1"/>
</dbReference>
<evidence type="ECO:0000313" key="14">
    <source>
        <dbReference type="EMBL" id="RIL43105.1"/>
    </source>
</evidence>
<feature type="compositionally biased region" description="Polar residues" evidence="10">
    <location>
        <begin position="372"/>
        <end position="387"/>
    </location>
</feature>
<dbReference type="Proteomes" id="UP000283576">
    <property type="component" value="Unassembled WGS sequence"/>
</dbReference>
<keyword evidence="9" id="KW-0443">Lipid metabolism</keyword>
<comment type="similarity">
    <text evidence="3">Belongs to the AB hydrolase superfamily. Lipase family.</text>
</comment>
<dbReference type="GO" id="GO:0005576">
    <property type="term" value="C:extracellular region"/>
    <property type="evidence" value="ECO:0007669"/>
    <property type="project" value="UniProtKB-SubCell"/>
</dbReference>
<accession>A0A418HPH1</accession>
<evidence type="ECO:0000313" key="15">
    <source>
        <dbReference type="Proteomes" id="UP000283576"/>
    </source>
</evidence>
<evidence type="ECO:0000256" key="1">
    <source>
        <dbReference type="ARBA" id="ARBA00001024"/>
    </source>
</evidence>
<evidence type="ECO:0000256" key="2">
    <source>
        <dbReference type="ARBA" id="ARBA00004613"/>
    </source>
</evidence>
<feature type="domain" description="Lipase-like C-terminal" evidence="13">
    <location>
        <begin position="487"/>
        <end position="861"/>
    </location>
</feature>
<feature type="region of interest" description="Disordered" evidence="10">
    <location>
        <begin position="428"/>
        <end position="486"/>
    </location>
</feature>
<dbReference type="GO" id="GO:0004806">
    <property type="term" value="F:triacylglycerol lipase activity"/>
    <property type="evidence" value="ECO:0007669"/>
    <property type="project" value="UniProtKB-EC"/>
</dbReference>
<keyword evidence="8" id="KW-0442">Lipid degradation</keyword>
<feature type="chain" id="PRO_5019110144" description="triacylglycerol lipase" evidence="11">
    <location>
        <begin position="36"/>
        <end position="863"/>
    </location>
</feature>
<dbReference type="InterPro" id="IPR005877">
    <property type="entry name" value="YSIRK_signal_dom"/>
</dbReference>
<dbReference type="InterPro" id="IPR029058">
    <property type="entry name" value="AB_hydrolase_fold"/>
</dbReference>
<evidence type="ECO:0000256" key="6">
    <source>
        <dbReference type="ARBA" id="ARBA00022729"/>
    </source>
</evidence>
<feature type="compositionally biased region" description="Basic and acidic residues" evidence="10">
    <location>
        <begin position="111"/>
        <end position="135"/>
    </location>
</feature>
<comment type="caution">
    <text evidence="14">The sequence shown here is derived from an EMBL/GenBank/DDBJ whole genome shotgun (WGS) entry which is preliminary data.</text>
</comment>
<dbReference type="SUPFAM" id="SSF53474">
    <property type="entry name" value="alpha/beta-Hydrolases"/>
    <property type="match status" value="1"/>
</dbReference>
<dbReference type="EC" id="3.1.1.3" evidence="4"/>
<comment type="catalytic activity">
    <reaction evidence="1">
        <text>a triacylglycerol + H2O = a diacylglycerol + a fatty acid + H(+)</text>
        <dbReference type="Rhea" id="RHEA:12044"/>
        <dbReference type="ChEBI" id="CHEBI:15377"/>
        <dbReference type="ChEBI" id="CHEBI:15378"/>
        <dbReference type="ChEBI" id="CHEBI:17855"/>
        <dbReference type="ChEBI" id="CHEBI:18035"/>
        <dbReference type="ChEBI" id="CHEBI:28868"/>
        <dbReference type="EC" id="3.1.1.3"/>
    </reaction>
</comment>
<sequence length="863" mass="95875">MEKKQNKYSIRKFSIGASSILIGALLFLGAGTAQAAEEEGQQQVDATQSKQEVNTNTSLSDESNQNNTQAINQENSKDATTESSSQKDVHNAQDVATESDLTTNDVNPKYNEQDKADTAIKDQQAEETSKEDQTKSTESLVDPEYNEQDKVDTATKDQQAEETTKDTQEQTKSTESPVDSEYNEQDKADTATKDQQAEGTTKDTQEQTKSTESPVDSEYNEQDKADTATKDQQAEGTTKDTQDQTKSTESLVDPEYNEQDKADTATKDQQAEETTKDTQEQTKSTESPVDSEYNEQDKADTATKDQQAEGTTKDTQEQTKSTESPVDSEYNEQDKADTATKDQQAEGTTKDTQDTQEQTSTNQQSKVERPQNVIQDNKLTQTNNANVANEDIVATQENTAVEADNQQVVSEKVDSSQQNDTVSLEQLQSELQSTDSPQDNSKDEDSTSTLKALKDSAVATVPKQTQQTSEQTNEQPTKTAKQGQYKNDDPIILVHGFNGFTDDINPPILSHYWGGDKLNIRQDLQDNGYETYEASIGALSSNYDRAVELYYYIKGGTVDYGAAHAEKYGHERYGKTYEGVYKDWQPGQKVHLVAHSMGGQTVRQLEELLRNGNPEEIAYQKEHGGEISPLYQGGNDNMITSITTLGTPHNGTVASDELGNEAFIRQVVYDYVKFKGNTDSHSDFGLNQWGLKQKEGESYLDYVKRVQNSKLWKTQDNGLYDLSTEGAAKLNANTSLNPNIVYKTYTGESTRPTLFGRQKSDLNMFLPFTLTGNIIGKTANTSWRENDGLVSVVSSQHPNNQAYVDATDEIQKGVWQVTPVRHGWDHVDFVGQDATDPTHDSVELQQFWHGIADELVRSEQLDA</sequence>